<dbReference type="Pfam" id="PF08220">
    <property type="entry name" value="HTH_DeoR"/>
    <property type="match status" value="1"/>
</dbReference>
<dbReference type="PROSITE" id="PS00894">
    <property type="entry name" value="HTH_DEOR_1"/>
    <property type="match status" value="1"/>
</dbReference>
<name>A0ABR9K1R3_9ACTN</name>
<accession>A0ABR9K1R3</accession>
<protein>
    <recommendedName>
        <fullName evidence="1">Lactose phosphotransferase system repressor</fullName>
    </recommendedName>
</protein>
<evidence type="ECO:0000313" key="9">
    <source>
        <dbReference type="Proteomes" id="UP000627838"/>
    </source>
</evidence>
<dbReference type="RefSeq" id="WP_192762773.1">
    <property type="nucleotide sequence ID" value="NZ_JADBDZ010000001.1"/>
</dbReference>
<dbReference type="PRINTS" id="PR00037">
    <property type="entry name" value="HTHLACR"/>
</dbReference>
<evidence type="ECO:0000256" key="5">
    <source>
        <dbReference type="ARBA" id="ARBA00023163"/>
    </source>
</evidence>
<dbReference type="Proteomes" id="UP000627838">
    <property type="component" value="Unassembled WGS sequence"/>
</dbReference>
<evidence type="ECO:0000259" key="7">
    <source>
        <dbReference type="PROSITE" id="PS51000"/>
    </source>
</evidence>
<dbReference type="InterPro" id="IPR036388">
    <property type="entry name" value="WH-like_DNA-bd_sf"/>
</dbReference>
<dbReference type="SUPFAM" id="SSF46785">
    <property type="entry name" value="Winged helix' DNA-binding domain"/>
    <property type="match status" value="1"/>
</dbReference>
<evidence type="ECO:0000256" key="2">
    <source>
        <dbReference type="ARBA" id="ARBA00022491"/>
    </source>
</evidence>
<evidence type="ECO:0000313" key="8">
    <source>
        <dbReference type="EMBL" id="MBE1536779.1"/>
    </source>
</evidence>
<keyword evidence="5" id="KW-0804">Transcription</keyword>
<dbReference type="PROSITE" id="PS51000">
    <property type="entry name" value="HTH_DEOR_2"/>
    <property type="match status" value="1"/>
</dbReference>
<comment type="function">
    <text evidence="6">Repressor of the lactose catabolism operon. Galactose-6-phosphate is the inducer.</text>
</comment>
<sequence length="255" mass="26681">MLAAERHRRIRDALRDRSVVRTEELAGLLGVSAETVRRDLLVLERRGSLVRVHGGATSVVGGSGEEAPFAERAGTDREAKAAIGRAAAALVRPGQTVIIDVGTTALEVARALPRDHHGIVATCSLLAAAELAGRPGVEVLVSGGRLRAGDLACAGEPAMRFFADLNADVAFLGSGGVDPAAGLTDYHLDEVASRRLMIANTVRSYVLADSRKLGRVAAHRVCALDEIDGLVTDEAPSPELREALEESGGLVTVTD</sequence>
<feature type="domain" description="HTH deoR-type" evidence="7">
    <location>
        <begin position="3"/>
        <end position="58"/>
    </location>
</feature>
<dbReference type="InterPro" id="IPR014036">
    <property type="entry name" value="DeoR-like_C"/>
</dbReference>
<keyword evidence="3" id="KW-0805">Transcription regulation</keyword>
<organism evidence="8 9">
    <name type="scientific">Actinomadura algeriensis</name>
    <dbReference type="NCBI Taxonomy" id="1679523"/>
    <lineage>
        <taxon>Bacteria</taxon>
        <taxon>Bacillati</taxon>
        <taxon>Actinomycetota</taxon>
        <taxon>Actinomycetes</taxon>
        <taxon>Streptosporangiales</taxon>
        <taxon>Thermomonosporaceae</taxon>
        <taxon>Actinomadura</taxon>
    </lineage>
</organism>
<dbReference type="InterPro" id="IPR001034">
    <property type="entry name" value="DeoR_HTH"/>
</dbReference>
<dbReference type="InterPro" id="IPR037171">
    <property type="entry name" value="NagB/RpiA_transferase-like"/>
</dbReference>
<dbReference type="SUPFAM" id="SSF100950">
    <property type="entry name" value="NagB/RpiA/CoA transferase-like"/>
    <property type="match status" value="1"/>
</dbReference>
<dbReference type="Gene3D" id="3.40.50.1360">
    <property type="match status" value="1"/>
</dbReference>
<dbReference type="PANTHER" id="PTHR30363">
    <property type="entry name" value="HTH-TYPE TRANSCRIPTIONAL REGULATOR SRLR-RELATED"/>
    <property type="match status" value="1"/>
</dbReference>
<dbReference type="InterPro" id="IPR036390">
    <property type="entry name" value="WH_DNA-bd_sf"/>
</dbReference>
<evidence type="ECO:0000256" key="4">
    <source>
        <dbReference type="ARBA" id="ARBA00023125"/>
    </source>
</evidence>
<dbReference type="InterPro" id="IPR018356">
    <property type="entry name" value="Tscrpt_reg_HTH_DeoR_CS"/>
</dbReference>
<dbReference type="SMART" id="SM00420">
    <property type="entry name" value="HTH_DEOR"/>
    <property type="match status" value="1"/>
</dbReference>
<dbReference type="Gene3D" id="1.10.10.10">
    <property type="entry name" value="Winged helix-like DNA-binding domain superfamily/Winged helix DNA-binding domain"/>
    <property type="match status" value="1"/>
</dbReference>
<dbReference type="SMART" id="SM01134">
    <property type="entry name" value="DeoRC"/>
    <property type="match status" value="1"/>
</dbReference>
<proteinExistence type="predicted"/>
<dbReference type="Pfam" id="PF00455">
    <property type="entry name" value="DeoRC"/>
    <property type="match status" value="1"/>
</dbReference>
<reference evidence="8 9" key="1">
    <citation type="submission" date="2020-10" db="EMBL/GenBank/DDBJ databases">
        <title>Sequencing the genomes of 1000 actinobacteria strains.</title>
        <authorList>
            <person name="Klenk H.-P."/>
        </authorList>
    </citation>
    <scope>NUCLEOTIDE SEQUENCE [LARGE SCALE GENOMIC DNA]</scope>
    <source>
        <strain evidence="8 9">DSM 46744</strain>
    </source>
</reference>
<dbReference type="InterPro" id="IPR050313">
    <property type="entry name" value="Carb_Metab_HTH_regulators"/>
</dbReference>
<evidence type="ECO:0000256" key="1">
    <source>
        <dbReference type="ARBA" id="ARBA00021390"/>
    </source>
</evidence>
<evidence type="ECO:0000256" key="6">
    <source>
        <dbReference type="ARBA" id="ARBA00024937"/>
    </source>
</evidence>
<keyword evidence="9" id="KW-1185">Reference proteome</keyword>
<dbReference type="EMBL" id="JADBDZ010000001">
    <property type="protein sequence ID" value="MBE1536779.1"/>
    <property type="molecule type" value="Genomic_DNA"/>
</dbReference>
<evidence type="ECO:0000256" key="3">
    <source>
        <dbReference type="ARBA" id="ARBA00023015"/>
    </source>
</evidence>
<keyword evidence="4" id="KW-0238">DNA-binding</keyword>
<dbReference type="PANTHER" id="PTHR30363:SF4">
    <property type="entry name" value="GLYCEROL-3-PHOSPHATE REGULON REPRESSOR"/>
    <property type="match status" value="1"/>
</dbReference>
<comment type="caution">
    <text evidence="8">The sequence shown here is derived from an EMBL/GenBank/DDBJ whole genome shotgun (WGS) entry which is preliminary data.</text>
</comment>
<gene>
    <name evidence="8" type="ORF">H4W34_006612</name>
</gene>
<keyword evidence="2" id="KW-0678">Repressor</keyword>